<protein>
    <submittedName>
        <fullName evidence="2">Uncharacterized protein</fullName>
    </submittedName>
</protein>
<dbReference type="EMBL" id="KI925455">
    <property type="protein sequence ID" value="ETW86380.1"/>
    <property type="molecule type" value="Genomic_DNA"/>
</dbReference>
<keyword evidence="3" id="KW-1185">Reference proteome</keyword>
<feature type="transmembrane region" description="Helical" evidence="1">
    <location>
        <begin position="47"/>
        <end position="72"/>
    </location>
</feature>
<feature type="transmembrane region" description="Helical" evidence="1">
    <location>
        <begin position="12"/>
        <end position="35"/>
    </location>
</feature>
<reference evidence="2 3" key="1">
    <citation type="journal article" date="2012" name="New Phytol.">
        <title>Insight into trade-off between wood decay and parasitism from the genome of a fungal forest pathogen.</title>
        <authorList>
            <person name="Olson A."/>
            <person name="Aerts A."/>
            <person name="Asiegbu F."/>
            <person name="Belbahri L."/>
            <person name="Bouzid O."/>
            <person name="Broberg A."/>
            <person name="Canback B."/>
            <person name="Coutinho P.M."/>
            <person name="Cullen D."/>
            <person name="Dalman K."/>
            <person name="Deflorio G."/>
            <person name="van Diepen L.T."/>
            <person name="Dunand C."/>
            <person name="Duplessis S."/>
            <person name="Durling M."/>
            <person name="Gonthier P."/>
            <person name="Grimwood J."/>
            <person name="Fossdal C.G."/>
            <person name="Hansson D."/>
            <person name="Henrissat B."/>
            <person name="Hietala A."/>
            <person name="Himmelstrand K."/>
            <person name="Hoffmeister D."/>
            <person name="Hogberg N."/>
            <person name="James T.Y."/>
            <person name="Karlsson M."/>
            <person name="Kohler A."/>
            <person name="Kues U."/>
            <person name="Lee Y.H."/>
            <person name="Lin Y.C."/>
            <person name="Lind M."/>
            <person name="Lindquist E."/>
            <person name="Lombard V."/>
            <person name="Lucas S."/>
            <person name="Lunden K."/>
            <person name="Morin E."/>
            <person name="Murat C."/>
            <person name="Park J."/>
            <person name="Raffaello T."/>
            <person name="Rouze P."/>
            <person name="Salamov A."/>
            <person name="Schmutz J."/>
            <person name="Solheim H."/>
            <person name="Stahlberg J."/>
            <person name="Velez H."/>
            <person name="de Vries R.P."/>
            <person name="Wiebenga A."/>
            <person name="Woodward S."/>
            <person name="Yakovlev I."/>
            <person name="Garbelotto M."/>
            <person name="Martin F."/>
            <person name="Grigoriev I.V."/>
            <person name="Stenlid J."/>
        </authorList>
    </citation>
    <scope>NUCLEOTIDE SEQUENCE [LARGE SCALE GENOMIC DNA]</scope>
    <source>
        <strain evidence="2 3">TC 32-1</strain>
    </source>
</reference>
<evidence type="ECO:0000313" key="3">
    <source>
        <dbReference type="Proteomes" id="UP000030671"/>
    </source>
</evidence>
<dbReference type="HOGENOM" id="CLU_1927890_0_0_1"/>
<dbReference type="InParanoid" id="W4KLY6"/>
<dbReference type="RefSeq" id="XP_009543122.1">
    <property type="nucleotide sequence ID" value="XM_009544827.1"/>
</dbReference>
<proteinExistence type="predicted"/>
<dbReference type="AlphaFoldDB" id="W4KLY6"/>
<dbReference type="Proteomes" id="UP000030671">
    <property type="component" value="Unassembled WGS sequence"/>
</dbReference>
<organism evidence="2 3">
    <name type="scientific">Heterobasidion irregulare (strain TC 32-1)</name>
    <dbReference type="NCBI Taxonomy" id="747525"/>
    <lineage>
        <taxon>Eukaryota</taxon>
        <taxon>Fungi</taxon>
        <taxon>Dikarya</taxon>
        <taxon>Basidiomycota</taxon>
        <taxon>Agaricomycotina</taxon>
        <taxon>Agaricomycetes</taxon>
        <taxon>Russulales</taxon>
        <taxon>Bondarzewiaceae</taxon>
        <taxon>Heterobasidion</taxon>
        <taxon>Heterobasidion annosum species complex</taxon>
    </lineage>
</organism>
<evidence type="ECO:0000313" key="2">
    <source>
        <dbReference type="EMBL" id="ETW86380.1"/>
    </source>
</evidence>
<name>W4KLY6_HETIT</name>
<evidence type="ECO:0000256" key="1">
    <source>
        <dbReference type="SAM" id="Phobius"/>
    </source>
</evidence>
<keyword evidence="1" id="KW-0812">Transmembrane</keyword>
<keyword evidence="1" id="KW-1133">Transmembrane helix</keyword>
<gene>
    <name evidence="2" type="ORF">HETIRDRAFT_114783</name>
</gene>
<dbReference type="GeneID" id="20666454"/>
<sequence>MNISLDKAELLALFLETFVYVTNSQPLLIVFPLIALTGDIAQAPEDAFILSIVPKTYAAYTITTVAITVYCTDTNGDRRRRMHSSIWFQHQTDRGDGSGIEWDVTEDEEWGRSIHNNGEAAMRSRVGVRPA</sequence>
<keyword evidence="1" id="KW-0472">Membrane</keyword>
<accession>W4KLY6</accession>
<dbReference type="KEGG" id="hir:HETIRDRAFT_114783"/>